<dbReference type="Proteomes" id="UP001152759">
    <property type="component" value="Chromosome 1"/>
</dbReference>
<organism evidence="7 8">
    <name type="scientific">Bemisia tabaci</name>
    <name type="common">Sweetpotato whitefly</name>
    <name type="synonym">Aleurodes tabaci</name>
    <dbReference type="NCBI Taxonomy" id="7038"/>
    <lineage>
        <taxon>Eukaryota</taxon>
        <taxon>Metazoa</taxon>
        <taxon>Ecdysozoa</taxon>
        <taxon>Arthropoda</taxon>
        <taxon>Hexapoda</taxon>
        <taxon>Insecta</taxon>
        <taxon>Pterygota</taxon>
        <taxon>Neoptera</taxon>
        <taxon>Paraneoptera</taxon>
        <taxon>Hemiptera</taxon>
        <taxon>Sternorrhyncha</taxon>
        <taxon>Aleyrodoidea</taxon>
        <taxon>Aleyrodidae</taxon>
        <taxon>Aleyrodinae</taxon>
        <taxon>Bemisia</taxon>
    </lineage>
</organism>
<evidence type="ECO:0000256" key="2">
    <source>
        <dbReference type="ARBA" id="ARBA00022884"/>
    </source>
</evidence>
<keyword evidence="1" id="KW-0833">Ubl conjugation pathway</keyword>
<gene>
    <name evidence="7" type="ORF">BEMITA_LOCUS1014</name>
</gene>
<feature type="domain" description="F-box" evidence="6">
    <location>
        <begin position="168"/>
        <end position="212"/>
    </location>
</feature>
<dbReference type="GO" id="GO:0003723">
    <property type="term" value="F:RNA binding"/>
    <property type="evidence" value="ECO:0007669"/>
    <property type="project" value="UniProtKB-UniRule"/>
</dbReference>
<dbReference type="SMART" id="SM00360">
    <property type="entry name" value="RRM"/>
    <property type="match status" value="1"/>
</dbReference>
<evidence type="ECO:0000259" key="6">
    <source>
        <dbReference type="PROSITE" id="PS50181"/>
    </source>
</evidence>
<dbReference type="EMBL" id="OU963862">
    <property type="protein sequence ID" value="CAH0753704.1"/>
    <property type="molecule type" value="Genomic_DNA"/>
</dbReference>
<dbReference type="GO" id="GO:0019005">
    <property type="term" value="C:SCF ubiquitin ligase complex"/>
    <property type="evidence" value="ECO:0007669"/>
    <property type="project" value="TreeGrafter"/>
</dbReference>
<dbReference type="InterPro" id="IPR036047">
    <property type="entry name" value="F-box-like_dom_sf"/>
</dbReference>
<sequence length="692" mass="78527">MAALRGSFGLLRIGVWSESPREDRTRNKNEVNYDDNTIDGVPLRKLYIKNVPCGTKQEQLYSCFMYFGDVENIVICHSQHTCKGFNNRHKECDKVTFAFVTYKSTDDAIKALNSKSVQFKRNKLYILAAFAHCQPYTQDESSEEDEPLDPNTSVSNGSPLIDYKSNFEAPIENLDDYCLRSIFSLLPHMERIKIERVCRRWKTIARGMWHTEQELDVANNIPFAIPEKHRTFAVLRKIFKRCGPSLKKLNLQNVKIKGSDGLIEAIVRKCLHLEELHLDEQYLSKYKTNMLKPLKHLRVLSLRDCRAVQDANLQSLLEDKSHLTHVEVTHSCTVDGSFLSGINSPLETLNLNSCEELTSDNLRANLGKFSSTLKQLHLADCQLLDMDDINIILSQLPELHTLTLSHYPQESLTALDGITTLKRLKSLHVAFNRSISEDFLQLLIQSNLELTHLDISGAGQGYELDEGTSFCFSRLNTMKSLRILNLSYIPNLNRNIIHNYASRSPPIESLSFCFCNNLKDDDIKSLFTECHQLKYLDLRGCSHITQETIKTANEALALRSNNQPLQIVVGGTGVKGLSQGTRSNILNNSGSEWSDETDSSSCGSEAEAKLPPLHPLLTISYESNSTAKPYLEGAWFGDWSEDNFIHQHALDNLLHNFIDDGELYEFDIDSGESFPNDSDEDYNDLDDEFGFF</sequence>
<dbReference type="GO" id="GO:0031146">
    <property type="term" value="P:SCF-dependent proteasomal ubiquitin-dependent protein catabolic process"/>
    <property type="evidence" value="ECO:0007669"/>
    <property type="project" value="TreeGrafter"/>
</dbReference>
<dbReference type="PROSITE" id="PS50102">
    <property type="entry name" value="RRM"/>
    <property type="match status" value="1"/>
</dbReference>
<dbReference type="SUPFAM" id="SSF54928">
    <property type="entry name" value="RNA-binding domain, RBD"/>
    <property type="match status" value="1"/>
</dbReference>
<dbReference type="PANTHER" id="PTHR13318">
    <property type="entry name" value="PARTNER OF PAIRED, ISOFORM B-RELATED"/>
    <property type="match status" value="1"/>
</dbReference>
<protein>
    <recommendedName>
        <fullName evidence="9">RNA-binding protein EEED8.10</fullName>
    </recommendedName>
</protein>
<dbReference type="Gene3D" id="3.30.70.330">
    <property type="match status" value="1"/>
</dbReference>
<dbReference type="PROSITE" id="PS50181">
    <property type="entry name" value="FBOX"/>
    <property type="match status" value="1"/>
</dbReference>
<evidence type="ECO:0000256" key="1">
    <source>
        <dbReference type="ARBA" id="ARBA00022786"/>
    </source>
</evidence>
<dbReference type="Pfam" id="PF00646">
    <property type="entry name" value="F-box"/>
    <property type="match status" value="1"/>
</dbReference>
<keyword evidence="2 3" id="KW-0694">RNA-binding</keyword>
<proteinExistence type="predicted"/>
<dbReference type="Pfam" id="PF00076">
    <property type="entry name" value="RRM_1"/>
    <property type="match status" value="1"/>
</dbReference>
<dbReference type="KEGG" id="btab:109041973"/>
<dbReference type="InterPro" id="IPR035979">
    <property type="entry name" value="RBD_domain_sf"/>
</dbReference>
<reference evidence="7" key="1">
    <citation type="submission" date="2021-12" db="EMBL/GenBank/DDBJ databases">
        <authorList>
            <person name="King R."/>
        </authorList>
    </citation>
    <scope>NUCLEOTIDE SEQUENCE</scope>
</reference>
<dbReference type="SMART" id="SM00367">
    <property type="entry name" value="LRR_CC"/>
    <property type="match status" value="4"/>
</dbReference>
<dbReference type="InterPro" id="IPR000504">
    <property type="entry name" value="RRM_dom"/>
</dbReference>
<dbReference type="SUPFAM" id="SSF81383">
    <property type="entry name" value="F-box domain"/>
    <property type="match status" value="1"/>
</dbReference>
<dbReference type="InterPro" id="IPR012677">
    <property type="entry name" value="Nucleotide-bd_a/b_plait_sf"/>
</dbReference>
<dbReference type="Gene3D" id="3.80.10.10">
    <property type="entry name" value="Ribonuclease Inhibitor"/>
    <property type="match status" value="2"/>
</dbReference>
<feature type="region of interest" description="Disordered" evidence="4">
    <location>
        <begin position="140"/>
        <end position="159"/>
    </location>
</feature>
<evidence type="ECO:0000259" key="5">
    <source>
        <dbReference type="PROSITE" id="PS50102"/>
    </source>
</evidence>
<dbReference type="InterPro" id="IPR001810">
    <property type="entry name" value="F-box_dom"/>
</dbReference>
<evidence type="ECO:0000256" key="4">
    <source>
        <dbReference type="SAM" id="MobiDB-lite"/>
    </source>
</evidence>
<evidence type="ECO:0000256" key="3">
    <source>
        <dbReference type="PROSITE-ProRule" id="PRU00176"/>
    </source>
</evidence>
<dbReference type="CDD" id="cd00590">
    <property type="entry name" value="RRM_SF"/>
    <property type="match status" value="1"/>
</dbReference>
<evidence type="ECO:0000313" key="8">
    <source>
        <dbReference type="Proteomes" id="UP001152759"/>
    </source>
</evidence>
<feature type="region of interest" description="Disordered" evidence="4">
    <location>
        <begin position="586"/>
        <end position="606"/>
    </location>
</feature>
<feature type="domain" description="RRM" evidence="5">
    <location>
        <begin position="44"/>
        <end position="131"/>
    </location>
</feature>
<dbReference type="SUPFAM" id="SSF52047">
    <property type="entry name" value="RNI-like"/>
    <property type="match status" value="1"/>
</dbReference>
<dbReference type="Gene3D" id="1.20.1280.50">
    <property type="match status" value="1"/>
</dbReference>
<accession>A0A9P0G2D5</accession>
<evidence type="ECO:0000313" key="7">
    <source>
        <dbReference type="EMBL" id="CAH0753704.1"/>
    </source>
</evidence>
<keyword evidence="8" id="KW-1185">Reference proteome</keyword>
<evidence type="ECO:0008006" key="9">
    <source>
        <dbReference type="Google" id="ProtNLM"/>
    </source>
</evidence>
<dbReference type="InterPro" id="IPR006553">
    <property type="entry name" value="Leu-rich_rpt_Cys-con_subtyp"/>
</dbReference>
<dbReference type="AlphaFoldDB" id="A0A9P0G2D5"/>
<name>A0A9P0G2D5_BEMTA</name>
<dbReference type="InterPro" id="IPR032675">
    <property type="entry name" value="LRR_dom_sf"/>
</dbReference>